<accession>A0A5D3KKM9</accession>
<dbReference type="OrthoDB" id="7667294at2"/>
<evidence type="ECO:0000256" key="1">
    <source>
        <dbReference type="SAM" id="MobiDB-lite"/>
    </source>
</evidence>
<protein>
    <recommendedName>
        <fullName evidence="4">FTP domain-containing protein</fullName>
    </recommendedName>
</protein>
<gene>
    <name evidence="2" type="ORF">FXB40_25860</name>
</gene>
<dbReference type="Proteomes" id="UP000324758">
    <property type="component" value="Unassembled WGS sequence"/>
</dbReference>
<sequence length="823" mass="89755">MNLPQGPDLLIELDAYRNVRELRHLQTPAKGESGQSAKQAALAYLQDAGVHRHLLPINDDDWQHLERTINDDGPTRAGGFRFRWVAPRELKRNSTIETSIVWVQQTAPLAASDFVPDVLGGSIRLVVHHHGAIPLITSARSTTIENAQLSIAPEFIERTFRRRVLEPAWADFLPRDLTESLLAPLLGLSDDKAGIGDARLVAYRLRKRSAVYGGTLGVAVSATAFLSVAGEEIAHRVLLDPFENELLRKAPIASACAGYAFLSDPDSKTGAFELRPDTGADLLDPERDPVALLDLDHAPGGRRKLSGPRVQVLTPAALGADYDPPVQRPPFAFSARTNAFAAVSAYCHCDSMMLLVEQFGFTNADYFAKIRRPLVVEHRAKMLAGSGARDGRGINAYVTPFRSDPVGPPWDARMLFGLADFADTWRNPLGLVADVRFVWHEFCHVMILAATGSTEFDFAHSAGDALAAIMDDPSSRLVKLDDDACRGVTFPFVQLPLRRHDRKVEDGWGWNGTLYERPNPTYGLRDPAGYNAEQILSSTLFRLYCALGGDARRTNAAGVVEPDVERRRAAAYYCAYLIVSAIGSLGCVQTEPTSEASQFATALMEADVGTSEVDDDGTPRLGGMVHKVVRWAFEQQGLYQIASNSPRNEPGRPPAVDIYIDDGRAGGYGYSNSGWHALPGAVWVRPNPDAGTADTQPTPGQPNYVYVSLRNRGDDAAIAASVDVFAATDSHADTWQPQAGYWHKLPPNNAPQTAPSGGSYTFGPFEWTPQAGTRNALLVRTTVAGDRSNIDDDSPLRCATGPTPVEDLVRSDNNLGYREWRLP</sequence>
<evidence type="ECO:0000313" key="3">
    <source>
        <dbReference type="Proteomes" id="UP000324758"/>
    </source>
</evidence>
<dbReference type="RefSeq" id="WP_148774973.1">
    <property type="nucleotide sequence ID" value="NZ_VSSS01000040.1"/>
</dbReference>
<reference evidence="2 3" key="1">
    <citation type="submission" date="2019-08" db="EMBL/GenBank/DDBJ databases">
        <title>Bradyrhizobium hipponensis sp. nov., a rhizobium isolated from a Lupinus angustifolius root nodule in Tunisia.</title>
        <authorList>
            <person name="Off K."/>
            <person name="Rejili M."/>
            <person name="Mars M."/>
            <person name="Brachmann A."/>
            <person name="Marin M."/>
        </authorList>
    </citation>
    <scope>NUCLEOTIDE SEQUENCE [LARGE SCALE GENOMIC DNA]</scope>
    <source>
        <strain evidence="2 3">CTAW71</strain>
    </source>
</reference>
<organism evidence="2 3">
    <name type="scientific">Bradyrhizobium rifense</name>
    <dbReference type="NCBI Taxonomy" id="515499"/>
    <lineage>
        <taxon>Bacteria</taxon>
        <taxon>Pseudomonadati</taxon>
        <taxon>Pseudomonadota</taxon>
        <taxon>Alphaproteobacteria</taxon>
        <taxon>Hyphomicrobiales</taxon>
        <taxon>Nitrobacteraceae</taxon>
        <taxon>Bradyrhizobium</taxon>
    </lineage>
</organism>
<keyword evidence="3" id="KW-1185">Reference proteome</keyword>
<evidence type="ECO:0000313" key="2">
    <source>
        <dbReference type="EMBL" id="TYL92181.1"/>
    </source>
</evidence>
<proteinExistence type="predicted"/>
<evidence type="ECO:0008006" key="4">
    <source>
        <dbReference type="Google" id="ProtNLM"/>
    </source>
</evidence>
<dbReference type="EMBL" id="VSSS01000040">
    <property type="protein sequence ID" value="TYL92181.1"/>
    <property type="molecule type" value="Genomic_DNA"/>
</dbReference>
<name>A0A5D3KKM9_9BRAD</name>
<comment type="caution">
    <text evidence="2">The sequence shown here is derived from an EMBL/GenBank/DDBJ whole genome shotgun (WGS) entry which is preliminary data.</text>
</comment>
<feature type="region of interest" description="Disordered" evidence="1">
    <location>
        <begin position="788"/>
        <end position="809"/>
    </location>
</feature>
<dbReference type="AlphaFoldDB" id="A0A5D3KKM9"/>